<dbReference type="PANTHER" id="PTHR11505">
    <property type="entry name" value="L1 TRANSPOSABLE ELEMENT-RELATED"/>
    <property type="match status" value="1"/>
</dbReference>
<name>A0AAV7VHS1_PLEWA</name>
<keyword evidence="1" id="KW-0175">Coiled coil</keyword>
<dbReference type="Proteomes" id="UP001066276">
    <property type="component" value="Chromosome 2_1"/>
</dbReference>
<comment type="caution">
    <text evidence="2">The sequence shown here is derived from an EMBL/GenBank/DDBJ whole genome shotgun (WGS) entry which is preliminary data.</text>
</comment>
<dbReference type="EMBL" id="JANPWB010000003">
    <property type="protein sequence ID" value="KAJ1200863.1"/>
    <property type="molecule type" value="Genomic_DNA"/>
</dbReference>
<protein>
    <submittedName>
        <fullName evidence="2">Uncharacterized protein</fullName>
    </submittedName>
</protein>
<sequence length="190" mass="21448">MLTQILGELHAMKVSQEEANRKIDYQLGQLNTNLAQLSAGASQAKQRVSDWEDAETRHGSAIAQMQTELEELQLKLDDIENRSRCSNLRFTGIPEEFKATSSATKVISDLIYKYILPEKATFNIDLSIMWTHRVPTVKVPTAKYPCTILVNFGDFRIKEQVLSQAFKTKVFCTTENFSFCAFPDMSISAA</sequence>
<evidence type="ECO:0000256" key="1">
    <source>
        <dbReference type="SAM" id="Coils"/>
    </source>
</evidence>
<dbReference type="AlphaFoldDB" id="A0AAV7VHS1"/>
<evidence type="ECO:0000313" key="2">
    <source>
        <dbReference type="EMBL" id="KAJ1200863.1"/>
    </source>
</evidence>
<dbReference type="InterPro" id="IPR004244">
    <property type="entry name" value="Transposase_22"/>
</dbReference>
<proteinExistence type="predicted"/>
<gene>
    <name evidence="2" type="ORF">NDU88_004684</name>
</gene>
<accession>A0AAV7VHS1</accession>
<keyword evidence="3" id="KW-1185">Reference proteome</keyword>
<evidence type="ECO:0000313" key="3">
    <source>
        <dbReference type="Proteomes" id="UP001066276"/>
    </source>
</evidence>
<feature type="coiled-coil region" evidence="1">
    <location>
        <begin position="62"/>
        <end position="89"/>
    </location>
</feature>
<organism evidence="2 3">
    <name type="scientific">Pleurodeles waltl</name>
    <name type="common">Iberian ribbed newt</name>
    <dbReference type="NCBI Taxonomy" id="8319"/>
    <lineage>
        <taxon>Eukaryota</taxon>
        <taxon>Metazoa</taxon>
        <taxon>Chordata</taxon>
        <taxon>Craniata</taxon>
        <taxon>Vertebrata</taxon>
        <taxon>Euteleostomi</taxon>
        <taxon>Amphibia</taxon>
        <taxon>Batrachia</taxon>
        <taxon>Caudata</taxon>
        <taxon>Salamandroidea</taxon>
        <taxon>Salamandridae</taxon>
        <taxon>Pleurodelinae</taxon>
        <taxon>Pleurodeles</taxon>
    </lineage>
</organism>
<dbReference type="Gene3D" id="3.30.70.1820">
    <property type="entry name" value="L1 transposable element, RRM domain"/>
    <property type="match status" value="1"/>
</dbReference>
<reference evidence="2" key="1">
    <citation type="journal article" date="2022" name="bioRxiv">
        <title>Sequencing and chromosome-scale assembly of the giantPleurodeles waltlgenome.</title>
        <authorList>
            <person name="Brown T."/>
            <person name="Elewa A."/>
            <person name="Iarovenko S."/>
            <person name="Subramanian E."/>
            <person name="Araus A.J."/>
            <person name="Petzold A."/>
            <person name="Susuki M."/>
            <person name="Suzuki K.-i.T."/>
            <person name="Hayashi T."/>
            <person name="Toyoda A."/>
            <person name="Oliveira C."/>
            <person name="Osipova E."/>
            <person name="Leigh N.D."/>
            <person name="Simon A."/>
            <person name="Yun M.H."/>
        </authorList>
    </citation>
    <scope>NUCLEOTIDE SEQUENCE</scope>
    <source>
        <strain evidence="2">20211129_DDA</strain>
        <tissue evidence="2">Liver</tissue>
    </source>
</reference>